<gene>
    <name evidence="2" type="ORF">GMARGA_LOCUS34372</name>
</gene>
<dbReference type="EMBL" id="CAJVQB010060071">
    <property type="protein sequence ID" value="CAG8839267.1"/>
    <property type="molecule type" value="Genomic_DNA"/>
</dbReference>
<keyword evidence="3" id="KW-1185">Reference proteome</keyword>
<proteinExistence type="predicted"/>
<name>A0ABN7WRU9_GIGMA</name>
<feature type="domain" description="Helitron helicase-like" evidence="1">
    <location>
        <begin position="232"/>
        <end position="347"/>
    </location>
</feature>
<dbReference type="InterPro" id="IPR025476">
    <property type="entry name" value="Helitron_helicase-like"/>
</dbReference>
<evidence type="ECO:0000313" key="2">
    <source>
        <dbReference type="EMBL" id="CAG8839267.1"/>
    </source>
</evidence>
<dbReference type="Proteomes" id="UP000789901">
    <property type="component" value="Unassembled WGS sequence"/>
</dbReference>
<protein>
    <submittedName>
        <fullName evidence="2">8124_t:CDS:1</fullName>
    </submittedName>
</protein>
<comment type="caution">
    <text evidence="2">The sequence shown here is derived from an EMBL/GenBank/DDBJ whole genome shotgun (WGS) entry which is preliminary data.</text>
</comment>
<feature type="non-terminal residue" evidence="2">
    <location>
        <position position="721"/>
    </location>
</feature>
<dbReference type="PANTHER" id="PTHR45786">
    <property type="entry name" value="DNA BINDING PROTEIN-LIKE"/>
    <property type="match status" value="1"/>
</dbReference>
<dbReference type="Pfam" id="PF14214">
    <property type="entry name" value="Helitron_like_N"/>
    <property type="match status" value="1"/>
</dbReference>
<organism evidence="2 3">
    <name type="scientific">Gigaspora margarita</name>
    <dbReference type="NCBI Taxonomy" id="4874"/>
    <lineage>
        <taxon>Eukaryota</taxon>
        <taxon>Fungi</taxon>
        <taxon>Fungi incertae sedis</taxon>
        <taxon>Mucoromycota</taxon>
        <taxon>Glomeromycotina</taxon>
        <taxon>Glomeromycetes</taxon>
        <taxon>Diversisporales</taxon>
        <taxon>Gigasporaceae</taxon>
        <taxon>Gigaspora</taxon>
    </lineage>
</organism>
<accession>A0ABN7WRU9</accession>
<evidence type="ECO:0000313" key="3">
    <source>
        <dbReference type="Proteomes" id="UP000789901"/>
    </source>
</evidence>
<sequence length="721" mass="84410">MLPRLPSYPINIDNIINDSSCSSYSRKLNILFSFTAIGVQGQFVTLLAPSTVCIMGRTYHRMLPINTPNHSLNWYIYDEQERYIIAQKQKIPNDWVSTIRTMLTQVNPYISWLRTFQRNFTYNTILELQENSSTGKIAAIMHADNIVNIHPRSIIIWCNTDIMPRFISIFSSQYEPLQYPLLFPHGTPGWHIKNNYNLSQIDWYRYRLLQEQRFLKFGRLTSEYLVDIDFKDEIDENEEENLHLSASFLGSKRWCSSHVANALALARSLGKPSFFITMTTNPNWKEIHSQLQPGQNALEITPIVVHSFHSRFKKLKKLIRTYFGKVIYIIEVIEFQKRGFPHAHVIVCVQPELSINQIDKIIIAELPREKSPLRELVEKYMIHKQQHLPHCLRNRKCIYNYPKPIIPETHVNEKGFVQYRHHMQEDLWVVPYNPMLISKLEYHINFEIASTINLFMYLFKYLFKGPDYVKFAVNSKNTSESKNYNRNDLGMTSANSMPNQHINGFEDYINGRYLSATEAAWRIFRYSITMSDPSVLALPIHLPNTNIPQYTRYQNISSSVSLLDHYFLRPLDSFFTQLKYTEYYENYILYPFNPNTIHEDNFVEQEHPNVLKKTVQKRTTNKITRIVLIAPGAEVAREMGLFANKSESILTIKEAINNFYTPAQLRFLFTQLMLDGAPSLELWEQYENNFSADYQEQLHGNHSLATNMTLQEIASMLAEHG</sequence>
<evidence type="ECO:0000259" key="1">
    <source>
        <dbReference type="Pfam" id="PF14214"/>
    </source>
</evidence>
<reference evidence="2 3" key="1">
    <citation type="submission" date="2021-06" db="EMBL/GenBank/DDBJ databases">
        <authorList>
            <person name="Kallberg Y."/>
            <person name="Tangrot J."/>
            <person name="Rosling A."/>
        </authorList>
    </citation>
    <scope>NUCLEOTIDE SEQUENCE [LARGE SCALE GENOMIC DNA]</scope>
    <source>
        <strain evidence="2 3">120-4 pot B 10/14</strain>
    </source>
</reference>
<dbReference type="PANTHER" id="PTHR45786:SF74">
    <property type="entry name" value="ATP-DEPENDENT DNA HELICASE"/>
    <property type="match status" value="1"/>
</dbReference>